<accession>A0A8H6L2L7</accession>
<proteinExistence type="predicted"/>
<organism evidence="2 3">
    <name type="scientific">Letharia columbiana</name>
    <dbReference type="NCBI Taxonomy" id="112416"/>
    <lineage>
        <taxon>Eukaryota</taxon>
        <taxon>Fungi</taxon>
        <taxon>Dikarya</taxon>
        <taxon>Ascomycota</taxon>
        <taxon>Pezizomycotina</taxon>
        <taxon>Lecanoromycetes</taxon>
        <taxon>OSLEUM clade</taxon>
        <taxon>Lecanoromycetidae</taxon>
        <taxon>Lecanorales</taxon>
        <taxon>Lecanorineae</taxon>
        <taxon>Parmeliaceae</taxon>
        <taxon>Letharia</taxon>
    </lineage>
</organism>
<feature type="compositionally biased region" description="Basic and acidic residues" evidence="1">
    <location>
        <begin position="397"/>
        <end position="411"/>
    </location>
</feature>
<feature type="region of interest" description="Disordered" evidence="1">
    <location>
        <begin position="223"/>
        <end position="458"/>
    </location>
</feature>
<feature type="region of interest" description="Disordered" evidence="1">
    <location>
        <begin position="150"/>
        <end position="171"/>
    </location>
</feature>
<comment type="caution">
    <text evidence="2">The sequence shown here is derived from an EMBL/GenBank/DDBJ whole genome shotgun (WGS) entry which is preliminary data.</text>
</comment>
<dbReference type="OrthoDB" id="4115400at2759"/>
<name>A0A8H6L2L7_9LECA</name>
<reference evidence="2 3" key="1">
    <citation type="journal article" date="2020" name="Genomics">
        <title>Complete, high-quality genomes from long-read metagenomic sequencing of two wolf lichen thalli reveals enigmatic genome architecture.</title>
        <authorList>
            <person name="McKenzie S.K."/>
            <person name="Walston R.F."/>
            <person name="Allen J.L."/>
        </authorList>
    </citation>
    <scope>NUCLEOTIDE SEQUENCE [LARGE SCALE GENOMIC DNA]</scope>
    <source>
        <strain evidence="2">WasteWater2</strain>
    </source>
</reference>
<dbReference type="GeneID" id="59290190"/>
<feature type="compositionally biased region" description="Basic and acidic residues" evidence="1">
    <location>
        <begin position="445"/>
        <end position="458"/>
    </location>
</feature>
<evidence type="ECO:0000256" key="1">
    <source>
        <dbReference type="SAM" id="MobiDB-lite"/>
    </source>
</evidence>
<dbReference type="AlphaFoldDB" id="A0A8H6L2L7"/>
<keyword evidence="3" id="KW-1185">Reference proteome</keyword>
<dbReference type="Proteomes" id="UP000578531">
    <property type="component" value="Unassembled WGS sequence"/>
</dbReference>
<feature type="compositionally biased region" description="Low complexity" evidence="1">
    <location>
        <begin position="257"/>
        <end position="274"/>
    </location>
</feature>
<evidence type="ECO:0000313" key="3">
    <source>
        <dbReference type="Proteomes" id="UP000578531"/>
    </source>
</evidence>
<dbReference type="EMBL" id="JACCJC010000040">
    <property type="protein sequence ID" value="KAF6233245.1"/>
    <property type="molecule type" value="Genomic_DNA"/>
</dbReference>
<protein>
    <submittedName>
        <fullName evidence="2">Uncharacterized protein</fullName>
    </submittedName>
</protein>
<gene>
    <name evidence="2" type="ORF">HO173_008534</name>
</gene>
<evidence type="ECO:0000313" key="2">
    <source>
        <dbReference type="EMBL" id="KAF6233245.1"/>
    </source>
</evidence>
<sequence length="458" mass="48630">MDPDSYQAYIAGQAGPDSPYRFGLTSSQYVQHLAKVAPVGRFGGAIRPAGSPLNPATSPYDSPYTATTGQAASRLVGADTRPATPSPANNGPATGPSIGAIACPVTPTTTAGPATGPSIGAIACPVTPTTTAGPAASPNIGSKTRLVTPALSAGNNSVPSSPAQSPVRSPSPDAIQLISSLANYESLSDDALYDAALNAQQAMVKWQEEYMALETEITRMRRFPHNRKEKRKANPRKVEDPDEYDSPGQPTPNITQTTGNNPRNTTRPRATNPINKPPFNGRRPRNELHIDMNEPMQPVEGKRIRKPRVIDDIDAAVTAPQKSTKRAREPENDATNVPAVDQPAAKKQDTRARSFTPPDWVRTARTIEPEAKETSAAPQIEPKKRERPAKAAPKPLIKTEPKEETEGKDPVRAAAARLMWAKRQANGTNGRHGGAPKGSTVAKAKGKEEGGEGEEGGK</sequence>
<dbReference type="RefSeq" id="XP_037162667.1">
    <property type="nucleotide sequence ID" value="XM_037310434.1"/>
</dbReference>
<feature type="compositionally biased region" description="Basic residues" evidence="1">
    <location>
        <begin position="223"/>
        <end position="235"/>
    </location>
</feature>
<feature type="compositionally biased region" description="Polar residues" evidence="1">
    <location>
        <begin position="153"/>
        <end position="168"/>
    </location>
</feature>